<sequence>MLFGDLHSGLSLIDDLLCSAVCGMPNWISRDTRMVDAARYVTSPVDNRRLAEKPLNVLLVLRSLRLCASVRLLVARCVPIEWQEVPCSTDPVASFSGIDHALHEGQFFLS</sequence>
<dbReference type="RefSeq" id="XP_012188617.1">
    <property type="nucleotide sequence ID" value="XM_012333227.1"/>
</dbReference>
<dbReference type="GeneID" id="24107896"/>
<accession>R9PAA9</accession>
<dbReference type="HOGENOM" id="CLU_2172157_0_0_1"/>
<gene>
    <name evidence="1" type="ORF">PHSY_002605</name>
</gene>
<evidence type="ECO:0000313" key="2">
    <source>
        <dbReference type="Proteomes" id="UP000014071"/>
    </source>
</evidence>
<proteinExistence type="predicted"/>
<keyword evidence="2" id="KW-1185">Reference proteome</keyword>
<dbReference type="AlphaFoldDB" id="R9PAA9"/>
<name>R9PAA9_PSEHS</name>
<protein>
    <submittedName>
        <fullName evidence="1">Uncharacterized protein</fullName>
    </submittedName>
</protein>
<dbReference type="EMBL" id="DF238790">
    <property type="protein sequence ID" value="GAC95030.1"/>
    <property type="molecule type" value="Genomic_DNA"/>
</dbReference>
<reference evidence="2" key="1">
    <citation type="journal article" date="2013" name="Genome Announc.">
        <title>Draft genome sequence of the basidiomycetous yeast-like fungus Pseudozyma hubeiensis SY62, which produces an abundant amount of the biosurfactant mannosylerythritol lipids.</title>
        <authorList>
            <person name="Konishi M."/>
            <person name="Hatada Y."/>
            <person name="Horiuchi J."/>
        </authorList>
    </citation>
    <scope>NUCLEOTIDE SEQUENCE [LARGE SCALE GENOMIC DNA]</scope>
    <source>
        <strain evidence="2">SY62</strain>
    </source>
</reference>
<dbReference type="Proteomes" id="UP000014071">
    <property type="component" value="Unassembled WGS sequence"/>
</dbReference>
<evidence type="ECO:0000313" key="1">
    <source>
        <dbReference type="EMBL" id="GAC95030.1"/>
    </source>
</evidence>
<organism evidence="1 2">
    <name type="scientific">Pseudozyma hubeiensis (strain SY62)</name>
    <name type="common">Yeast</name>
    <dbReference type="NCBI Taxonomy" id="1305764"/>
    <lineage>
        <taxon>Eukaryota</taxon>
        <taxon>Fungi</taxon>
        <taxon>Dikarya</taxon>
        <taxon>Basidiomycota</taxon>
        <taxon>Ustilaginomycotina</taxon>
        <taxon>Ustilaginomycetes</taxon>
        <taxon>Ustilaginales</taxon>
        <taxon>Ustilaginaceae</taxon>
        <taxon>Pseudozyma</taxon>
    </lineage>
</organism>